<dbReference type="GO" id="GO:0019825">
    <property type="term" value="F:oxygen binding"/>
    <property type="evidence" value="ECO:0007669"/>
    <property type="project" value="InterPro"/>
</dbReference>
<dbReference type="SMR" id="B4CVW2"/>
<evidence type="ECO:0000313" key="3">
    <source>
        <dbReference type="Proteomes" id="UP000005824"/>
    </source>
</evidence>
<dbReference type="GO" id="GO:0020037">
    <property type="term" value="F:heme binding"/>
    <property type="evidence" value="ECO:0007669"/>
    <property type="project" value="InterPro"/>
</dbReference>
<evidence type="ECO:0000313" key="2">
    <source>
        <dbReference type="EMBL" id="EDY21554.1"/>
    </source>
</evidence>
<gene>
    <name evidence="2" type="ORF">CfE428DRAFT_0799</name>
</gene>
<dbReference type="Pfam" id="PF11563">
    <property type="entry name" value="Protoglobin"/>
    <property type="match status" value="1"/>
</dbReference>
<reference evidence="2 3" key="1">
    <citation type="journal article" date="2011" name="J. Bacteriol.">
        <title>Genome sequence of Chthoniobacter flavus Ellin428, an aerobic heterotrophic soil bacterium.</title>
        <authorList>
            <person name="Kant R."/>
            <person name="van Passel M.W."/>
            <person name="Palva A."/>
            <person name="Lucas S."/>
            <person name="Lapidus A."/>
            <person name="Glavina Del Rio T."/>
            <person name="Dalin E."/>
            <person name="Tice H."/>
            <person name="Bruce D."/>
            <person name="Goodwin L."/>
            <person name="Pitluck S."/>
            <person name="Larimer F.W."/>
            <person name="Land M.L."/>
            <person name="Hauser L."/>
            <person name="Sangwan P."/>
            <person name="de Vos W.M."/>
            <person name="Janssen P.H."/>
            <person name="Smidt H."/>
        </authorList>
    </citation>
    <scope>NUCLEOTIDE SEQUENCE [LARGE SCALE GENOMIC DNA]</scope>
    <source>
        <strain evidence="2 3">Ellin428</strain>
    </source>
</reference>
<dbReference type="InParanoid" id="B4CVW2"/>
<dbReference type="EMBL" id="ABVL01000002">
    <property type="protein sequence ID" value="EDY21554.1"/>
    <property type="molecule type" value="Genomic_DNA"/>
</dbReference>
<proteinExistence type="predicted"/>
<keyword evidence="3" id="KW-1185">Reference proteome</keyword>
<dbReference type="Proteomes" id="UP000005824">
    <property type="component" value="Unassembled WGS sequence"/>
</dbReference>
<comment type="caution">
    <text evidence="2">The sequence shown here is derived from an EMBL/GenBank/DDBJ whole genome shotgun (WGS) entry which is preliminary data.</text>
</comment>
<dbReference type="InterPro" id="IPR012292">
    <property type="entry name" value="Globin/Proto"/>
</dbReference>
<protein>
    <recommendedName>
        <fullName evidence="1">Globin-sensor domain-containing protein</fullName>
    </recommendedName>
</protein>
<dbReference type="RefSeq" id="WP_006978126.1">
    <property type="nucleotide sequence ID" value="NZ_ABVL01000002.1"/>
</dbReference>
<feature type="domain" description="Globin-sensor" evidence="1">
    <location>
        <begin position="2"/>
        <end position="58"/>
    </location>
</feature>
<name>B4CVW2_9BACT</name>
<organism evidence="2 3">
    <name type="scientific">Chthoniobacter flavus Ellin428</name>
    <dbReference type="NCBI Taxonomy" id="497964"/>
    <lineage>
        <taxon>Bacteria</taxon>
        <taxon>Pseudomonadati</taxon>
        <taxon>Verrucomicrobiota</taxon>
        <taxon>Spartobacteria</taxon>
        <taxon>Chthoniobacterales</taxon>
        <taxon>Chthoniobacteraceae</taxon>
        <taxon>Chthoniobacter</taxon>
    </lineage>
</organism>
<dbReference type="InterPro" id="IPR044398">
    <property type="entry name" value="Globin-sensor_dom"/>
</dbReference>
<evidence type="ECO:0000259" key="1">
    <source>
        <dbReference type="Pfam" id="PF11563"/>
    </source>
</evidence>
<sequence>MVPLRYLVGFVAPVVTTTRDFLGKRGHSGAQIEKMHRAWTKAVLLTVALWTRPYSKEGVW</sequence>
<dbReference type="Gene3D" id="1.10.490.10">
    <property type="entry name" value="Globins"/>
    <property type="match status" value="1"/>
</dbReference>
<accession>B4CVW2</accession>
<dbReference type="AlphaFoldDB" id="B4CVW2"/>